<evidence type="ECO:0000313" key="2">
    <source>
        <dbReference type="EMBL" id="NKN34239.1"/>
    </source>
</evidence>
<comment type="caution">
    <text evidence="2">The sequence shown here is derived from an EMBL/GenBank/DDBJ whole genome shotgun (WGS) entry which is preliminary data.</text>
</comment>
<keyword evidence="3" id="KW-1185">Reference proteome</keyword>
<dbReference type="RefSeq" id="WP_168670566.1">
    <property type="nucleotide sequence ID" value="NZ_JAAXKX010000023.1"/>
</dbReference>
<sequence>MAENNPQQPPLIVHVIHRLAVGGLENGLVNLINRTPEGRYRHAILALEGVDPGFRARIERPVEVHDLAKRPGQDLGLYLRMWRALRRLRPAIVHTRNLATLEMQLPARLAGVAHRVHGEHGRDVHDLDNTRRRYRWLRRAFRPLVDAYIPLSRELAEYLRVDIGVAPERIHTIRNGVDEQRFRPARPDEEARGVLPAGFAGPDDLVIGTVGRLEPVKDQATLVRAFIALVREDPARGARLRLVLIGDGSQRTRLGALVDAAGLGAQVWFAGSRDDVPVCLRALDLFVLPSLGEGISNTILEAMASGLAVVATEVGGNGELVVAGETGALVPRDDTQALAAALRGYLADPALARTQGAAARSRIEAEFGLGTMVARYLEVYDGLLAGPGE</sequence>
<accession>A0ABX1I9L7</accession>
<dbReference type="Proteomes" id="UP000740754">
    <property type="component" value="Unassembled WGS sequence"/>
</dbReference>
<evidence type="ECO:0000259" key="1">
    <source>
        <dbReference type="Pfam" id="PF13439"/>
    </source>
</evidence>
<dbReference type="InterPro" id="IPR017522">
    <property type="entry name" value="Sugar_tfrase_PEP-CTERM_Stp2"/>
</dbReference>
<dbReference type="EMBL" id="JAAXKX010000023">
    <property type="protein sequence ID" value="NKN34239.1"/>
    <property type="molecule type" value="Genomic_DNA"/>
</dbReference>
<feature type="domain" description="Glycosyltransferase subfamily 4-like N-terminal" evidence="1">
    <location>
        <begin position="21"/>
        <end position="181"/>
    </location>
</feature>
<evidence type="ECO:0000313" key="3">
    <source>
        <dbReference type="Proteomes" id="UP000740754"/>
    </source>
</evidence>
<dbReference type="Pfam" id="PF13692">
    <property type="entry name" value="Glyco_trans_1_4"/>
    <property type="match status" value="1"/>
</dbReference>
<protein>
    <submittedName>
        <fullName evidence="2">TIGR03088 family PEP-CTERM/XrtA system glycosyltransferase</fullName>
    </submittedName>
</protein>
<dbReference type="InterPro" id="IPR028098">
    <property type="entry name" value="Glyco_trans_4-like_N"/>
</dbReference>
<dbReference type="Gene3D" id="3.40.50.2000">
    <property type="entry name" value="Glycogen Phosphorylase B"/>
    <property type="match status" value="2"/>
</dbReference>
<dbReference type="Pfam" id="PF13439">
    <property type="entry name" value="Glyco_transf_4"/>
    <property type="match status" value="1"/>
</dbReference>
<dbReference type="NCBIfam" id="TIGR03088">
    <property type="entry name" value="stp2"/>
    <property type="match status" value="1"/>
</dbReference>
<gene>
    <name evidence="2" type="ORF">HF203_13505</name>
</gene>
<reference evidence="2 3" key="1">
    <citation type="submission" date="2020-04" db="EMBL/GenBank/DDBJ databases">
        <title>Draft Whole-Genome sequence of Marichromatium bheemlicum DSM 18632, type strain.</title>
        <authorList>
            <person name="Kyndt J.A."/>
            <person name="Meyer T.E."/>
        </authorList>
    </citation>
    <scope>NUCLEOTIDE SEQUENCE [LARGE SCALE GENOMIC DNA]</scope>
    <source>
        <strain evidence="2 3">DSM 18632</strain>
    </source>
</reference>
<organism evidence="2 3">
    <name type="scientific">Marichromatium bheemlicum</name>
    <dbReference type="NCBI Taxonomy" id="365339"/>
    <lineage>
        <taxon>Bacteria</taxon>
        <taxon>Pseudomonadati</taxon>
        <taxon>Pseudomonadota</taxon>
        <taxon>Gammaproteobacteria</taxon>
        <taxon>Chromatiales</taxon>
        <taxon>Chromatiaceae</taxon>
        <taxon>Marichromatium</taxon>
    </lineage>
</organism>
<dbReference type="SUPFAM" id="SSF53756">
    <property type="entry name" value="UDP-Glycosyltransferase/glycogen phosphorylase"/>
    <property type="match status" value="1"/>
</dbReference>
<dbReference type="PANTHER" id="PTHR12526">
    <property type="entry name" value="GLYCOSYLTRANSFERASE"/>
    <property type="match status" value="1"/>
</dbReference>
<proteinExistence type="predicted"/>
<name>A0ABX1I9L7_9GAMM</name>